<evidence type="ECO:0000313" key="4">
    <source>
        <dbReference type="Proteomes" id="UP000266506"/>
    </source>
</evidence>
<dbReference type="InterPro" id="IPR044925">
    <property type="entry name" value="His-Me_finger_sf"/>
</dbReference>
<evidence type="ECO:0000313" key="3">
    <source>
        <dbReference type="EMBL" id="RIA75712.1"/>
    </source>
</evidence>
<dbReference type="EMBL" id="QXEV01000012">
    <property type="protein sequence ID" value="RIA75712.1"/>
    <property type="molecule type" value="Genomic_DNA"/>
</dbReference>
<dbReference type="PANTHER" id="PTHR33607">
    <property type="entry name" value="ENDONUCLEASE-1"/>
    <property type="match status" value="1"/>
</dbReference>
<name>A0A397RRC6_9MOLU</name>
<evidence type="ECO:0000256" key="2">
    <source>
        <dbReference type="ARBA" id="ARBA00022801"/>
    </source>
</evidence>
<dbReference type="AlphaFoldDB" id="A0A397RRC6"/>
<dbReference type="OrthoDB" id="9801679at2"/>
<gene>
    <name evidence="3" type="ORF">EI71_01198</name>
</gene>
<sequence length="966" mass="104517">MKRKWRNLVGIPLMGVALASTLGVTSYAADYYGAITNTSSGTSLASSLHTLSESKHTNQIGYSGLWTAYYTTDVLPGTGIIWDTYSEKLYTVGDDQDEGSHDAEGQKYNREHTVPQSWFTKASPMVADTHHILATDAYVNGQRSNWPYGEVGSAKYTSGNGSKLGSSKLSSYSGKVFEPIDEYKGDIARGYFYMAIRYSDKLANWGDGAEVAFTSSYPYLTSYALNLFTKWSHEDPVSDKEIIRNDAIEAVQGNRNPFIDHPEWIDTIWTNSYTDSASNTKYSASNVVSAINTLTQSSSNEDVYSAYAKYCRLNTSDKSLVTNVSTLFSLVESKANSSIDLDTYWPEIIARNTHDVTVDQTKVDNVIALINALPSPVTASDATAVNQANTAYNALNSSEKALVTNYAILDAALTTLDNLSKTPFTLVTNPSDLSVGDSVIIAAANYNYALGPTYSNYYREAVSIEKADNIIRLAEDSRVTVLTLAQGTTSNTFAFNTGDGYLVPTSDHKSLLTETTISVNSSYNISISSGIATIASSGSYTNGTMAFLKNSKYTEFTSNSTIDDSEYFSLQIYKHIVDDTINQEEVNTVINLINALPENITLSDEVSIVAAENAYGALNSSEKELVTNYSLLTQARSSLNTLRVSITSFENLTTKTSAKFSYSSQEETITGVEGYNLVTDASTLAAGDNIIIAASSEDKALSTTQNPNNRGSVSITKSGTTLTYDSTSTPQIITLEAGTKANTFAFNVGDGYLYAASSSSNYLKTQSSKDDNASWAISITSSGVATITAQGANTRNILKYNTANSGIFACYSSGQIDVKIYKYSSGSTTTTTYSVSNAYIRFGGGMDKSLYENLLELDSNATFGVALSKNGTTYSYYTCNPVYVESIGATTSNVNGSYVQYSALIPVSEENYSTTIYAKCYVEINGTKYFMESASYSLHTLAQYYINNASTLGITDPTVLGALGEF</sequence>
<dbReference type="InParanoid" id="A0A397RRC6"/>
<accession>A0A397RRC6</accession>
<dbReference type="GO" id="GO:0016787">
    <property type="term" value="F:hydrolase activity"/>
    <property type="evidence" value="ECO:0007669"/>
    <property type="project" value="UniProtKB-KW"/>
</dbReference>
<dbReference type="SUPFAM" id="SSF54060">
    <property type="entry name" value="His-Me finger endonucleases"/>
    <property type="match status" value="1"/>
</dbReference>
<keyword evidence="1" id="KW-0540">Nuclease</keyword>
<dbReference type="Proteomes" id="UP000266506">
    <property type="component" value="Unassembled WGS sequence"/>
</dbReference>
<protein>
    <submittedName>
        <fullName evidence="3">Endonuclease I</fullName>
    </submittedName>
</protein>
<organism evidence="3 4">
    <name type="scientific">Anaeroplasma bactoclasticum</name>
    <dbReference type="NCBI Taxonomy" id="2088"/>
    <lineage>
        <taxon>Bacteria</taxon>
        <taxon>Bacillati</taxon>
        <taxon>Mycoplasmatota</taxon>
        <taxon>Mollicutes</taxon>
        <taxon>Anaeroplasmatales</taxon>
        <taxon>Anaeroplasmataceae</taxon>
        <taxon>Anaeroplasma</taxon>
    </lineage>
</organism>
<dbReference type="PANTHER" id="PTHR33607:SF2">
    <property type="entry name" value="ENDONUCLEASE-1"/>
    <property type="match status" value="1"/>
</dbReference>
<dbReference type="GO" id="GO:0004519">
    <property type="term" value="F:endonuclease activity"/>
    <property type="evidence" value="ECO:0007669"/>
    <property type="project" value="UniProtKB-KW"/>
</dbReference>
<dbReference type="Pfam" id="PF04231">
    <property type="entry name" value="Endonuclease_1"/>
    <property type="match status" value="1"/>
</dbReference>
<keyword evidence="3" id="KW-0255">Endonuclease</keyword>
<keyword evidence="4" id="KW-1185">Reference proteome</keyword>
<keyword evidence="2" id="KW-0378">Hydrolase</keyword>
<reference evidence="3 4" key="1">
    <citation type="submission" date="2018-08" db="EMBL/GenBank/DDBJ databases">
        <title>Genomic Encyclopedia of Archaeal and Bacterial Type Strains, Phase II (KMG-II): from individual species to whole genera.</title>
        <authorList>
            <person name="Goeker M."/>
        </authorList>
    </citation>
    <scope>NUCLEOTIDE SEQUENCE [LARGE SCALE GENOMIC DNA]</scope>
    <source>
        <strain evidence="3 4">ATCC 27112</strain>
    </source>
</reference>
<dbReference type="RefSeq" id="WP_119016334.1">
    <property type="nucleotide sequence ID" value="NZ_QXEV01000012.1"/>
</dbReference>
<comment type="caution">
    <text evidence="3">The sequence shown here is derived from an EMBL/GenBank/DDBJ whole genome shotgun (WGS) entry which is preliminary data.</text>
</comment>
<evidence type="ECO:0000256" key="1">
    <source>
        <dbReference type="ARBA" id="ARBA00022722"/>
    </source>
</evidence>
<dbReference type="InterPro" id="IPR007346">
    <property type="entry name" value="Endonuclease-I"/>
</dbReference>
<proteinExistence type="predicted"/>